<evidence type="ECO:0000313" key="2">
    <source>
        <dbReference type="EMBL" id="MDX8028982.1"/>
    </source>
</evidence>
<dbReference type="EMBL" id="JAXAVW010000001">
    <property type="protein sequence ID" value="MDX8028982.1"/>
    <property type="molecule type" value="Genomic_DNA"/>
</dbReference>
<comment type="caution">
    <text evidence="2">The sequence shown here is derived from an EMBL/GenBank/DDBJ whole genome shotgun (WGS) entry which is preliminary data.</text>
</comment>
<accession>A0ABU4SSV2</accession>
<evidence type="ECO:0000313" key="3">
    <source>
        <dbReference type="Proteomes" id="UP001285521"/>
    </source>
</evidence>
<proteinExistence type="predicted"/>
<keyword evidence="3" id="KW-1185">Reference proteome</keyword>
<protein>
    <submittedName>
        <fullName evidence="2">Uncharacterized protein</fullName>
    </submittedName>
</protein>
<feature type="region of interest" description="Disordered" evidence="1">
    <location>
        <begin position="1"/>
        <end position="20"/>
    </location>
</feature>
<dbReference type="Proteomes" id="UP001285521">
    <property type="component" value="Unassembled WGS sequence"/>
</dbReference>
<name>A0ABU4SSV2_9PSEU</name>
<dbReference type="RefSeq" id="WP_319963982.1">
    <property type="nucleotide sequence ID" value="NZ_JAXAVW010000001.1"/>
</dbReference>
<feature type="compositionally biased region" description="Polar residues" evidence="1">
    <location>
        <begin position="1"/>
        <end position="10"/>
    </location>
</feature>
<evidence type="ECO:0000256" key="1">
    <source>
        <dbReference type="SAM" id="MobiDB-lite"/>
    </source>
</evidence>
<sequence length="77" mass="8148">MASRQIATHSSSKRRNTSSPVIARTALATTQSRGHHHGTAIPALRTQCVTSLRVGPFSVPITLVANGNSSRRPSSVD</sequence>
<reference evidence="2 3" key="1">
    <citation type="submission" date="2023-11" db="EMBL/GenBank/DDBJ databases">
        <title>Lentzea sokolovensis, sp. nov., Lentzea kristufkii, sp. nov., and Lentzea miocenensis, sp. nov., rare actinobacteria from Sokolov Coal Basin, Miocene lacustrine sediment, Czech Republic.</title>
        <authorList>
            <person name="Lara A."/>
            <person name="Kotroba L."/>
            <person name="Nouioui I."/>
            <person name="Neumann-Schaal M."/>
            <person name="Mast Y."/>
            <person name="Chronakova A."/>
        </authorList>
    </citation>
    <scope>NUCLEOTIDE SEQUENCE [LARGE SCALE GENOMIC DNA]</scope>
    <source>
        <strain evidence="2 3">BCCO 10_0856</strain>
    </source>
</reference>
<organism evidence="2 3">
    <name type="scientific">Lentzea miocenica</name>
    <dbReference type="NCBI Taxonomy" id="3095431"/>
    <lineage>
        <taxon>Bacteria</taxon>
        <taxon>Bacillati</taxon>
        <taxon>Actinomycetota</taxon>
        <taxon>Actinomycetes</taxon>
        <taxon>Pseudonocardiales</taxon>
        <taxon>Pseudonocardiaceae</taxon>
        <taxon>Lentzea</taxon>
    </lineage>
</organism>
<gene>
    <name evidence="2" type="ORF">SK803_02115</name>
</gene>